<accession>A0A6J4J4P6</accession>
<name>A0A6J4J4P6_9CHLR</name>
<evidence type="ECO:0000256" key="1">
    <source>
        <dbReference type="SAM" id="MobiDB-lite"/>
    </source>
</evidence>
<gene>
    <name evidence="2" type="ORF">AVDCRST_MAG26-2657</name>
</gene>
<organism evidence="2">
    <name type="scientific">uncultured Chloroflexia bacterium</name>
    <dbReference type="NCBI Taxonomy" id="1672391"/>
    <lineage>
        <taxon>Bacteria</taxon>
        <taxon>Bacillati</taxon>
        <taxon>Chloroflexota</taxon>
        <taxon>Chloroflexia</taxon>
        <taxon>environmental samples</taxon>
    </lineage>
</organism>
<evidence type="ECO:0000313" key="2">
    <source>
        <dbReference type="EMBL" id="CAA9267757.1"/>
    </source>
</evidence>
<feature type="region of interest" description="Disordered" evidence="1">
    <location>
        <begin position="1"/>
        <end position="30"/>
    </location>
</feature>
<reference evidence="2" key="1">
    <citation type="submission" date="2020-02" db="EMBL/GenBank/DDBJ databases">
        <authorList>
            <person name="Meier V. D."/>
        </authorList>
    </citation>
    <scope>NUCLEOTIDE SEQUENCE</scope>
    <source>
        <strain evidence="2">AVDCRST_MAG26</strain>
    </source>
</reference>
<dbReference type="AlphaFoldDB" id="A0A6J4J4P6"/>
<feature type="compositionally biased region" description="Basic and acidic residues" evidence="1">
    <location>
        <begin position="1"/>
        <end position="12"/>
    </location>
</feature>
<proteinExistence type="predicted"/>
<sequence>MLEERGDQEARRAHSSLARPSRSASGTTVKTCLKDGASGVYRAEQLTMDARAEQAFATEYVAGQTAEREGCVDEMSIGVCYDEDISILRTVRKYSHRRVHK</sequence>
<protein>
    <submittedName>
        <fullName evidence="2">Uncharacterized protein</fullName>
    </submittedName>
</protein>
<dbReference type="EMBL" id="CADCTK010000614">
    <property type="protein sequence ID" value="CAA9267757.1"/>
    <property type="molecule type" value="Genomic_DNA"/>
</dbReference>